<gene>
    <name evidence="6" type="ORF">BACPEC_01292</name>
</gene>
<keyword evidence="7" id="KW-1185">Reference proteome</keyword>
<protein>
    <recommendedName>
        <fullName evidence="4">Putative HNH nuclease YajD</fullName>
    </recommendedName>
</protein>
<keyword evidence="2" id="KW-0378">Hydrolase</keyword>
<dbReference type="CDD" id="cd00085">
    <property type="entry name" value="HNHc"/>
    <property type="match status" value="1"/>
</dbReference>
<organism evidence="6 7">
    <name type="scientific">[Bacteroides] pectinophilus ATCC 43243</name>
    <dbReference type="NCBI Taxonomy" id="483218"/>
    <lineage>
        <taxon>Bacteria</taxon>
        <taxon>Bacillati</taxon>
        <taxon>Bacillota</taxon>
        <taxon>Clostridia</taxon>
        <taxon>Eubacteriales</taxon>
    </lineage>
</organism>
<evidence type="ECO:0000313" key="6">
    <source>
        <dbReference type="EMBL" id="EEC56808.1"/>
    </source>
</evidence>
<proteinExistence type="inferred from homology"/>
<comment type="caution">
    <text evidence="6">The sequence shown here is derived from an EMBL/GenBank/DDBJ whole genome shotgun (WGS) entry which is preliminary data.</text>
</comment>
<reference evidence="6 7" key="1">
    <citation type="submission" date="2008-11" db="EMBL/GenBank/DDBJ databases">
        <title>Draft genome sequence of Bacteroides pectinophilus (ATCC 43243).</title>
        <authorList>
            <person name="Sudarsanam P."/>
            <person name="Ley R."/>
            <person name="Guruge J."/>
            <person name="Turnbaugh P.J."/>
            <person name="Mahowald M."/>
            <person name="Liep D."/>
            <person name="Gordon J."/>
        </authorList>
    </citation>
    <scope>NUCLEOTIDE SEQUENCE [LARGE SCALE GENOMIC DNA]</scope>
    <source>
        <strain evidence="6 7">ATCC 43243</strain>
    </source>
</reference>
<dbReference type="InterPro" id="IPR002711">
    <property type="entry name" value="HNH"/>
</dbReference>
<evidence type="ECO:0000256" key="2">
    <source>
        <dbReference type="ARBA" id="ARBA00022801"/>
    </source>
</evidence>
<keyword evidence="1" id="KW-0540">Nuclease</keyword>
<dbReference type="EMBL" id="ABVQ01000036">
    <property type="protein sequence ID" value="EEC56808.1"/>
    <property type="molecule type" value="Genomic_DNA"/>
</dbReference>
<dbReference type="eggNOG" id="COG1403">
    <property type="taxonomic scope" value="Bacteria"/>
</dbReference>
<dbReference type="GO" id="GO:0005829">
    <property type="term" value="C:cytosol"/>
    <property type="evidence" value="ECO:0007669"/>
    <property type="project" value="TreeGrafter"/>
</dbReference>
<dbReference type="STRING" id="483218.BACPEC_01292"/>
<accession>B7AT24</accession>
<dbReference type="Pfam" id="PF01844">
    <property type="entry name" value="HNH"/>
    <property type="match status" value="1"/>
</dbReference>
<feature type="domain" description="HNH nuclease" evidence="5">
    <location>
        <begin position="48"/>
        <end position="103"/>
    </location>
</feature>
<sequence length="117" mass="13752">MPMKPKKPCRHPGCPKLTDGLYCEEHEALHRGDRASSSKRGYNRQWQKARARYLKAHPLCVQCLKEGHAVTATVVDHIRPHRGDPVLFWDEKNWQSLCKSCHDKKTWNEDNNPEYRF</sequence>
<name>B7AT24_9FIRM</name>
<dbReference type="Proteomes" id="UP000003136">
    <property type="component" value="Unassembled WGS sequence"/>
</dbReference>
<evidence type="ECO:0000256" key="4">
    <source>
        <dbReference type="ARBA" id="ARBA00040194"/>
    </source>
</evidence>
<dbReference type="PANTHER" id="PTHR41286">
    <property type="entry name" value="HNH NUCLEASE YAJD-RELATED"/>
    <property type="match status" value="1"/>
</dbReference>
<dbReference type="GO" id="GO:0008270">
    <property type="term" value="F:zinc ion binding"/>
    <property type="evidence" value="ECO:0007669"/>
    <property type="project" value="InterPro"/>
</dbReference>
<dbReference type="GO" id="GO:0003676">
    <property type="term" value="F:nucleic acid binding"/>
    <property type="evidence" value="ECO:0007669"/>
    <property type="project" value="InterPro"/>
</dbReference>
<evidence type="ECO:0000256" key="3">
    <source>
        <dbReference type="ARBA" id="ARBA00038412"/>
    </source>
</evidence>
<dbReference type="HOGENOM" id="CLU_108879_4_0_9"/>
<dbReference type="PANTHER" id="PTHR41286:SF1">
    <property type="entry name" value="HNH NUCLEASE YAJD-RELATED"/>
    <property type="match status" value="1"/>
</dbReference>
<comment type="similarity">
    <text evidence="3">Belongs to the HNH nuclease family.</text>
</comment>
<dbReference type="Gene3D" id="1.10.30.50">
    <property type="match status" value="1"/>
</dbReference>
<dbReference type="GO" id="GO:0016787">
    <property type="term" value="F:hydrolase activity"/>
    <property type="evidence" value="ECO:0007669"/>
    <property type="project" value="UniProtKB-KW"/>
</dbReference>
<evidence type="ECO:0000256" key="1">
    <source>
        <dbReference type="ARBA" id="ARBA00022722"/>
    </source>
</evidence>
<evidence type="ECO:0000259" key="5">
    <source>
        <dbReference type="SMART" id="SM00507"/>
    </source>
</evidence>
<dbReference type="InterPro" id="IPR003615">
    <property type="entry name" value="HNH_nuc"/>
</dbReference>
<dbReference type="SMART" id="SM00507">
    <property type="entry name" value="HNHc"/>
    <property type="match status" value="1"/>
</dbReference>
<dbReference type="GO" id="GO:0004519">
    <property type="term" value="F:endonuclease activity"/>
    <property type="evidence" value="ECO:0007669"/>
    <property type="project" value="InterPro"/>
</dbReference>
<reference evidence="6 7" key="2">
    <citation type="submission" date="2008-11" db="EMBL/GenBank/DDBJ databases">
        <authorList>
            <person name="Fulton L."/>
            <person name="Clifton S."/>
            <person name="Fulton B."/>
            <person name="Xu J."/>
            <person name="Minx P."/>
            <person name="Pepin K.H."/>
            <person name="Johnson M."/>
            <person name="Bhonagiri V."/>
            <person name="Nash W.E."/>
            <person name="Mardis E.R."/>
            <person name="Wilson R.K."/>
        </authorList>
    </citation>
    <scope>NUCLEOTIDE SEQUENCE [LARGE SCALE GENOMIC DNA]</scope>
    <source>
        <strain evidence="6 7">ATCC 43243</strain>
    </source>
</reference>
<evidence type="ECO:0000313" key="7">
    <source>
        <dbReference type="Proteomes" id="UP000003136"/>
    </source>
</evidence>
<dbReference type="AlphaFoldDB" id="B7AT24"/>